<evidence type="ECO:0008006" key="3">
    <source>
        <dbReference type="Google" id="ProtNLM"/>
    </source>
</evidence>
<sequence>MTSTATKGHTVRFLSHFRPGCRGFLHGLAVLLLGSTLLLPMLANAAMLAPGAAFPALTIDDQHGKPLRIDGETQLVIFTADMAAGDFVKEVLHAQAPGTLEQLHAIYLSDISGMPSLITRMVALPKLRELPFAVGIGRDAAQLADLPRQSGAASVVQLQGGKVTAIGYVRDAAQLRQALGLR</sequence>
<dbReference type="OrthoDB" id="5786920at2"/>
<protein>
    <recommendedName>
        <fullName evidence="3">FAD/FMN-containing dehydrogenase</fullName>
    </recommendedName>
</protein>
<reference evidence="1 2" key="1">
    <citation type="submission" date="2019-10" db="EMBL/GenBank/DDBJ databases">
        <title>Whole-genome sequence of the purple nonsulfur photosynthetic bacterium Rhodocyclus tenuis.</title>
        <authorList>
            <person name="Kyndt J.A."/>
            <person name="Meyer T.E."/>
        </authorList>
    </citation>
    <scope>NUCLEOTIDE SEQUENCE [LARGE SCALE GENOMIC DNA]</scope>
    <source>
        <strain evidence="1 2">DSM 110</strain>
    </source>
</reference>
<accession>A0A6L5JWX2</accession>
<evidence type="ECO:0000313" key="1">
    <source>
        <dbReference type="EMBL" id="MQY51114.1"/>
    </source>
</evidence>
<evidence type="ECO:0000313" key="2">
    <source>
        <dbReference type="Proteomes" id="UP000480275"/>
    </source>
</evidence>
<organism evidence="1 2">
    <name type="scientific">Rhodocyclus tenuis</name>
    <name type="common">Rhodospirillum tenue</name>
    <dbReference type="NCBI Taxonomy" id="1066"/>
    <lineage>
        <taxon>Bacteria</taxon>
        <taxon>Pseudomonadati</taxon>
        <taxon>Pseudomonadota</taxon>
        <taxon>Betaproteobacteria</taxon>
        <taxon>Rhodocyclales</taxon>
        <taxon>Rhodocyclaceae</taxon>
        <taxon>Rhodocyclus</taxon>
    </lineage>
</organism>
<dbReference type="AlphaFoldDB" id="A0A6L5JWX2"/>
<gene>
    <name evidence="1" type="ORF">GHK24_04895</name>
</gene>
<proteinExistence type="predicted"/>
<dbReference type="Proteomes" id="UP000480275">
    <property type="component" value="Unassembled WGS sequence"/>
</dbReference>
<comment type="caution">
    <text evidence="1">The sequence shown here is derived from an EMBL/GenBank/DDBJ whole genome shotgun (WGS) entry which is preliminary data.</text>
</comment>
<dbReference type="EMBL" id="WIXJ01000002">
    <property type="protein sequence ID" value="MQY51114.1"/>
    <property type="molecule type" value="Genomic_DNA"/>
</dbReference>
<name>A0A6L5JWX2_RHOTE</name>